<organism evidence="1">
    <name type="scientific">Rhizophora mucronata</name>
    <name type="common">Asiatic mangrove</name>
    <dbReference type="NCBI Taxonomy" id="61149"/>
    <lineage>
        <taxon>Eukaryota</taxon>
        <taxon>Viridiplantae</taxon>
        <taxon>Streptophyta</taxon>
        <taxon>Embryophyta</taxon>
        <taxon>Tracheophyta</taxon>
        <taxon>Spermatophyta</taxon>
        <taxon>Magnoliopsida</taxon>
        <taxon>eudicotyledons</taxon>
        <taxon>Gunneridae</taxon>
        <taxon>Pentapetalae</taxon>
        <taxon>rosids</taxon>
        <taxon>fabids</taxon>
        <taxon>Malpighiales</taxon>
        <taxon>Rhizophoraceae</taxon>
        <taxon>Rhizophora</taxon>
    </lineage>
</organism>
<sequence>MFCLVAKKYHWQQKGKGKKNEEIKHNVNNHRKVFIFRDLLRILISTLSVQPYKALFYQRNINKKD</sequence>
<proteinExistence type="predicted"/>
<evidence type="ECO:0000313" key="1">
    <source>
        <dbReference type="EMBL" id="MBX42112.1"/>
    </source>
</evidence>
<name>A0A2P2NHY9_RHIMU</name>
<accession>A0A2P2NHY9</accession>
<dbReference type="AlphaFoldDB" id="A0A2P2NHY9"/>
<reference evidence="1" key="1">
    <citation type="submission" date="2018-02" db="EMBL/GenBank/DDBJ databases">
        <title>Rhizophora mucronata_Transcriptome.</title>
        <authorList>
            <person name="Meera S.P."/>
            <person name="Sreeshan A."/>
            <person name="Augustine A."/>
        </authorList>
    </citation>
    <scope>NUCLEOTIDE SEQUENCE</scope>
    <source>
        <tissue evidence="1">Leaf</tissue>
    </source>
</reference>
<dbReference type="EMBL" id="GGEC01061628">
    <property type="protein sequence ID" value="MBX42112.1"/>
    <property type="molecule type" value="Transcribed_RNA"/>
</dbReference>
<protein>
    <submittedName>
        <fullName evidence="1">Uncharacterized protein</fullName>
    </submittedName>
</protein>